<dbReference type="AlphaFoldDB" id="A0A858BVJ4"/>
<evidence type="ECO:0000313" key="12">
    <source>
        <dbReference type="Proteomes" id="UP000466848"/>
    </source>
</evidence>
<evidence type="ECO:0000256" key="1">
    <source>
        <dbReference type="ARBA" id="ARBA00004651"/>
    </source>
</evidence>
<proteinExistence type="inferred from homology"/>
<evidence type="ECO:0000256" key="5">
    <source>
        <dbReference type="ARBA" id="ARBA00022989"/>
    </source>
</evidence>
<keyword evidence="6 7" id="KW-0472">Membrane</keyword>
<dbReference type="InterPro" id="IPR023408">
    <property type="entry name" value="MscS_beta-dom_sf"/>
</dbReference>
<organism evidence="11 12">
    <name type="scientific">Aminipila butyrica</name>
    <dbReference type="NCBI Taxonomy" id="433296"/>
    <lineage>
        <taxon>Bacteria</taxon>
        <taxon>Bacillati</taxon>
        <taxon>Bacillota</taxon>
        <taxon>Clostridia</taxon>
        <taxon>Peptostreptococcales</taxon>
        <taxon>Anaerovoracaceae</taxon>
        <taxon>Aminipila</taxon>
    </lineage>
</organism>
<dbReference type="Gene3D" id="3.30.70.100">
    <property type="match status" value="1"/>
</dbReference>
<reference evidence="11 12" key="1">
    <citation type="submission" date="2020-02" db="EMBL/GenBank/DDBJ databases">
        <authorList>
            <person name="Kim Y.B."/>
            <person name="Roh S.W."/>
        </authorList>
    </citation>
    <scope>NUCLEOTIDE SEQUENCE [LARGE SCALE GENOMIC DNA]</scope>
    <source>
        <strain evidence="11 12">DSM 103574</strain>
    </source>
</reference>
<dbReference type="InterPro" id="IPR010920">
    <property type="entry name" value="LSM_dom_sf"/>
</dbReference>
<evidence type="ECO:0000256" key="6">
    <source>
        <dbReference type="ARBA" id="ARBA00023136"/>
    </source>
</evidence>
<keyword evidence="4 7" id="KW-0812">Transmembrane</keyword>
<evidence type="ECO:0000259" key="8">
    <source>
        <dbReference type="Pfam" id="PF00924"/>
    </source>
</evidence>
<evidence type="ECO:0000313" key="11">
    <source>
        <dbReference type="EMBL" id="QIB69128.1"/>
    </source>
</evidence>
<feature type="transmembrane region" description="Helical" evidence="7">
    <location>
        <begin position="63"/>
        <end position="80"/>
    </location>
</feature>
<name>A0A858BVJ4_9FIRM</name>
<dbReference type="EMBL" id="CP048649">
    <property type="protein sequence ID" value="QIB69128.1"/>
    <property type="molecule type" value="Genomic_DNA"/>
</dbReference>
<gene>
    <name evidence="11" type="ORF">Ami103574_07255</name>
</gene>
<dbReference type="GO" id="GO:0005886">
    <property type="term" value="C:plasma membrane"/>
    <property type="evidence" value="ECO:0007669"/>
    <property type="project" value="UniProtKB-SubCell"/>
</dbReference>
<dbReference type="PANTHER" id="PTHR30221:SF1">
    <property type="entry name" value="SMALL-CONDUCTANCE MECHANOSENSITIVE CHANNEL"/>
    <property type="match status" value="1"/>
</dbReference>
<protein>
    <submittedName>
        <fullName evidence="11">Mechanosensitive ion channel family protein</fullName>
    </submittedName>
</protein>
<dbReference type="SUPFAM" id="SSF82861">
    <property type="entry name" value="Mechanosensitive channel protein MscS (YggB), transmembrane region"/>
    <property type="match status" value="1"/>
</dbReference>
<dbReference type="InterPro" id="IPR011014">
    <property type="entry name" value="MscS_channel_TM-2"/>
</dbReference>
<evidence type="ECO:0000256" key="2">
    <source>
        <dbReference type="ARBA" id="ARBA00008017"/>
    </source>
</evidence>
<dbReference type="InterPro" id="IPR049278">
    <property type="entry name" value="MS_channel_C"/>
</dbReference>
<dbReference type="InterPro" id="IPR011066">
    <property type="entry name" value="MscS_channel_C_sf"/>
</dbReference>
<evidence type="ECO:0000259" key="10">
    <source>
        <dbReference type="Pfam" id="PF21088"/>
    </source>
</evidence>
<dbReference type="InterPro" id="IPR045275">
    <property type="entry name" value="MscS_archaea/bacteria_type"/>
</dbReference>
<dbReference type="Gene3D" id="2.30.30.60">
    <property type="match status" value="1"/>
</dbReference>
<comment type="similarity">
    <text evidence="2">Belongs to the MscS (TC 1.A.23) family.</text>
</comment>
<keyword evidence="12" id="KW-1185">Reference proteome</keyword>
<evidence type="ECO:0000259" key="9">
    <source>
        <dbReference type="Pfam" id="PF21082"/>
    </source>
</evidence>
<dbReference type="PANTHER" id="PTHR30221">
    <property type="entry name" value="SMALL-CONDUCTANCE MECHANOSENSITIVE CHANNEL"/>
    <property type="match status" value="1"/>
</dbReference>
<dbReference type="GO" id="GO:0008381">
    <property type="term" value="F:mechanosensitive monoatomic ion channel activity"/>
    <property type="evidence" value="ECO:0007669"/>
    <property type="project" value="InterPro"/>
</dbReference>
<dbReference type="Proteomes" id="UP000466848">
    <property type="component" value="Chromosome"/>
</dbReference>
<dbReference type="SUPFAM" id="SSF82689">
    <property type="entry name" value="Mechanosensitive channel protein MscS (YggB), C-terminal domain"/>
    <property type="match status" value="1"/>
</dbReference>
<dbReference type="SUPFAM" id="SSF50182">
    <property type="entry name" value="Sm-like ribonucleoproteins"/>
    <property type="match status" value="1"/>
</dbReference>
<feature type="transmembrane region" description="Helical" evidence="7">
    <location>
        <begin position="20"/>
        <end position="43"/>
    </location>
</feature>
<dbReference type="RefSeq" id="WP_163066104.1">
    <property type="nucleotide sequence ID" value="NZ_CP048649.1"/>
</dbReference>
<sequence>MMFSERAMERALEKLLDFAGVLGQAAIVLLVGYIAIKILLGILRRTLNKTPLDASLHTFIENAAKVVLWIVLLITVLGVLGTPLSTFIAVLGAAGAAIALALKDSLSNVAGGIIVLITKPFKQGDYIDIGEVAGAVEKIDLLYTTLKTVDNKVVSIPNGKLTNAVLTNASTEDKRRVDCAFSLGPTASMDKAKELLLAVAEANPAIFQDPAPFVGIAGQGAGGVSIELKVWCKTEEYLMVKYFLEENVKLAFDEAGFSTAYPQVEVRYSK</sequence>
<accession>A0A858BVJ4</accession>
<evidence type="ECO:0000256" key="4">
    <source>
        <dbReference type="ARBA" id="ARBA00022692"/>
    </source>
</evidence>
<dbReference type="Pfam" id="PF00924">
    <property type="entry name" value="MS_channel_2nd"/>
    <property type="match status" value="1"/>
</dbReference>
<feature type="domain" description="Mechanosensitive ion channel transmembrane helices 2/3" evidence="10">
    <location>
        <begin position="64"/>
        <end position="103"/>
    </location>
</feature>
<evidence type="ECO:0000256" key="3">
    <source>
        <dbReference type="ARBA" id="ARBA00022475"/>
    </source>
</evidence>
<evidence type="ECO:0000256" key="7">
    <source>
        <dbReference type="SAM" id="Phobius"/>
    </source>
</evidence>
<keyword evidence="5 7" id="KW-1133">Transmembrane helix</keyword>
<dbReference type="Gene3D" id="1.10.287.1260">
    <property type="match status" value="1"/>
</dbReference>
<feature type="domain" description="Mechanosensitive ion channel MscS" evidence="8">
    <location>
        <begin position="104"/>
        <end position="170"/>
    </location>
</feature>
<dbReference type="InterPro" id="IPR006685">
    <property type="entry name" value="MscS_channel_2nd"/>
</dbReference>
<dbReference type="KEGG" id="abut:Ami103574_07255"/>
<feature type="domain" description="Mechanosensitive ion channel MscS C-terminal" evidence="9">
    <location>
        <begin position="189"/>
        <end position="256"/>
    </location>
</feature>
<dbReference type="InterPro" id="IPR049142">
    <property type="entry name" value="MS_channel_1st"/>
</dbReference>
<keyword evidence="3" id="KW-1003">Cell membrane</keyword>
<dbReference type="Pfam" id="PF21082">
    <property type="entry name" value="MS_channel_3rd"/>
    <property type="match status" value="1"/>
</dbReference>
<dbReference type="Pfam" id="PF21088">
    <property type="entry name" value="MS_channel_1st"/>
    <property type="match status" value="1"/>
</dbReference>
<comment type="subcellular location">
    <subcellularLocation>
        <location evidence="1">Cell membrane</location>
        <topology evidence="1">Multi-pass membrane protein</topology>
    </subcellularLocation>
</comment>